<dbReference type="AlphaFoldDB" id="A0A9P5TYR4"/>
<keyword evidence="3" id="KW-1185">Reference proteome</keyword>
<gene>
    <name evidence="2" type="ORF">BDP27DRAFT_561117</name>
</gene>
<keyword evidence="1" id="KW-0472">Membrane</keyword>
<sequence>MLSASPGTNTQICLPGPRGNPYYHFTDADRLHKNPMPPIPTITDIAFQLRAIRVPNSTPTPAPTTATSVSTASELGIDRFFFVASTIFAVAYLFLTGWFTYQFFKKRIYHFGIVVSICGYRLGMFIFQAVLATMAPTRPRTV</sequence>
<feature type="transmembrane region" description="Helical" evidence="1">
    <location>
        <begin position="80"/>
        <end position="101"/>
    </location>
</feature>
<organism evidence="2 3">
    <name type="scientific">Rhodocollybia butyracea</name>
    <dbReference type="NCBI Taxonomy" id="206335"/>
    <lineage>
        <taxon>Eukaryota</taxon>
        <taxon>Fungi</taxon>
        <taxon>Dikarya</taxon>
        <taxon>Basidiomycota</taxon>
        <taxon>Agaricomycotina</taxon>
        <taxon>Agaricomycetes</taxon>
        <taxon>Agaricomycetidae</taxon>
        <taxon>Agaricales</taxon>
        <taxon>Marasmiineae</taxon>
        <taxon>Omphalotaceae</taxon>
        <taxon>Rhodocollybia</taxon>
    </lineage>
</organism>
<reference evidence="2" key="1">
    <citation type="submission" date="2020-11" db="EMBL/GenBank/DDBJ databases">
        <authorList>
            <consortium name="DOE Joint Genome Institute"/>
            <person name="Ahrendt S."/>
            <person name="Riley R."/>
            <person name="Andreopoulos W."/>
            <person name="Labutti K."/>
            <person name="Pangilinan J."/>
            <person name="Ruiz-Duenas F.J."/>
            <person name="Barrasa J.M."/>
            <person name="Sanchez-Garcia M."/>
            <person name="Camarero S."/>
            <person name="Miyauchi S."/>
            <person name="Serrano A."/>
            <person name="Linde D."/>
            <person name="Babiker R."/>
            <person name="Drula E."/>
            <person name="Ayuso-Fernandez I."/>
            <person name="Pacheco R."/>
            <person name="Padilla G."/>
            <person name="Ferreira P."/>
            <person name="Barriuso J."/>
            <person name="Kellner H."/>
            <person name="Castanera R."/>
            <person name="Alfaro M."/>
            <person name="Ramirez L."/>
            <person name="Pisabarro A.G."/>
            <person name="Kuo A."/>
            <person name="Tritt A."/>
            <person name="Lipzen A."/>
            <person name="He G."/>
            <person name="Yan M."/>
            <person name="Ng V."/>
            <person name="Cullen D."/>
            <person name="Martin F."/>
            <person name="Rosso M.-N."/>
            <person name="Henrissat B."/>
            <person name="Hibbett D."/>
            <person name="Martinez A.T."/>
            <person name="Grigoriev I.V."/>
        </authorList>
    </citation>
    <scope>NUCLEOTIDE SEQUENCE</scope>
    <source>
        <strain evidence="2">AH 40177</strain>
    </source>
</reference>
<evidence type="ECO:0000313" key="3">
    <source>
        <dbReference type="Proteomes" id="UP000772434"/>
    </source>
</evidence>
<keyword evidence="1" id="KW-0812">Transmembrane</keyword>
<accession>A0A9P5TYR4</accession>
<name>A0A9P5TYR4_9AGAR</name>
<proteinExistence type="predicted"/>
<evidence type="ECO:0000313" key="2">
    <source>
        <dbReference type="EMBL" id="KAF9058653.1"/>
    </source>
</evidence>
<evidence type="ECO:0000256" key="1">
    <source>
        <dbReference type="SAM" id="Phobius"/>
    </source>
</evidence>
<dbReference type="Proteomes" id="UP000772434">
    <property type="component" value="Unassembled WGS sequence"/>
</dbReference>
<comment type="caution">
    <text evidence="2">The sequence shown here is derived from an EMBL/GenBank/DDBJ whole genome shotgun (WGS) entry which is preliminary data.</text>
</comment>
<dbReference type="EMBL" id="JADNRY010000360">
    <property type="protein sequence ID" value="KAF9058653.1"/>
    <property type="molecule type" value="Genomic_DNA"/>
</dbReference>
<keyword evidence="1" id="KW-1133">Transmembrane helix</keyword>
<feature type="transmembrane region" description="Helical" evidence="1">
    <location>
        <begin position="108"/>
        <end position="131"/>
    </location>
</feature>
<protein>
    <submittedName>
        <fullName evidence="2">Uncharacterized protein</fullName>
    </submittedName>
</protein>